<organism evidence="2 3">
    <name type="scientific">Pleurotus ostreatus (strain PC15)</name>
    <name type="common">Oyster mushroom</name>
    <dbReference type="NCBI Taxonomy" id="1137138"/>
    <lineage>
        <taxon>Eukaryota</taxon>
        <taxon>Fungi</taxon>
        <taxon>Dikarya</taxon>
        <taxon>Basidiomycota</taxon>
        <taxon>Agaricomycotina</taxon>
        <taxon>Agaricomycetes</taxon>
        <taxon>Agaricomycetidae</taxon>
        <taxon>Agaricales</taxon>
        <taxon>Pleurotineae</taxon>
        <taxon>Pleurotaceae</taxon>
        <taxon>Pleurotus</taxon>
    </lineage>
</organism>
<dbReference type="Gene3D" id="2.80.10.50">
    <property type="match status" value="1"/>
</dbReference>
<dbReference type="InterPro" id="IPR048746">
    <property type="entry name" value="CCL2-like_lectin"/>
</dbReference>
<dbReference type="HOGENOM" id="CLU_129978_1_0_1"/>
<evidence type="ECO:0000259" key="1">
    <source>
        <dbReference type="Pfam" id="PF21595"/>
    </source>
</evidence>
<reference evidence="3" key="1">
    <citation type="journal article" date="2014" name="Proc. Natl. Acad. Sci. U.S.A.">
        <title>Extensive sampling of basidiomycete genomes demonstrates inadequacy of the white-rot/brown-rot paradigm for wood decay fungi.</title>
        <authorList>
            <person name="Riley R."/>
            <person name="Salamov A.A."/>
            <person name="Brown D.W."/>
            <person name="Nagy L.G."/>
            <person name="Floudas D."/>
            <person name="Held B.W."/>
            <person name="Levasseur A."/>
            <person name="Lombard V."/>
            <person name="Morin E."/>
            <person name="Otillar R."/>
            <person name="Lindquist E.A."/>
            <person name="Sun H."/>
            <person name="LaButti K.M."/>
            <person name="Schmutz J."/>
            <person name="Jabbour D."/>
            <person name="Luo H."/>
            <person name="Baker S.E."/>
            <person name="Pisabarro A.G."/>
            <person name="Walton J.D."/>
            <person name="Blanchette R.A."/>
            <person name="Henrissat B."/>
            <person name="Martin F."/>
            <person name="Cullen D."/>
            <person name="Hibbett D.S."/>
            <person name="Grigoriev I.V."/>
        </authorList>
    </citation>
    <scope>NUCLEOTIDE SEQUENCE [LARGE SCALE GENOMIC DNA]</scope>
    <source>
        <strain evidence="3">PC15</strain>
    </source>
</reference>
<name>A0A067NS48_PLEO1</name>
<dbReference type="CDD" id="cd23715">
    <property type="entry name" value="beta-trefoil_Ricin_CCL2"/>
    <property type="match status" value="1"/>
</dbReference>
<dbReference type="Pfam" id="PF21595">
    <property type="entry name" value="CCL2-like"/>
    <property type="match status" value="1"/>
</dbReference>
<dbReference type="SUPFAM" id="SSF50370">
    <property type="entry name" value="Ricin B-like lectins"/>
    <property type="match status" value="1"/>
</dbReference>
<accession>A0A067NS48</accession>
<dbReference type="Proteomes" id="UP000027073">
    <property type="component" value="Unassembled WGS sequence"/>
</dbReference>
<sequence length="136" mass="14467">MANVAPGTYYIISRVLSPEGEKLALTFNGLGNVTVTPFTNNSKQAWVVKDYNAQNQMFSPASQSNYQIGMGEGKVLAVYPSGGYTWTAKTSATGVLIADAGGVTNFWGLSNAVVDQNVPFGEGNGSDKQRWILIPA</sequence>
<evidence type="ECO:0000313" key="3">
    <source>
        <dbReference type="Proteomes" id="UP000027073"/>
    </source>
</evidence>
<feature type="domain" description="CCL2-like lectin" evidence="1">
    <location>
        <begin position="7"/>
        <end position="131"/>
    </location>
</feature>
<dbReference type="EMBL" id="KL198009">
    <property type="protein sequence ID" value="KDQ26456.1"/>
    <property type="molecule type" value="Genomic_DNA"/>
</dbReference>
<proteinExistence type="predicted"/>
<protein>
    <recommendedName>
        <fullName evidence="1">CCL2-like lectin domain-containing protein</fullName>
    </recommendedName>
</protein>
<evidence type="ECO:0000313" key="2">
    <source>
        <dbReference type="EMBL" id="KDQ26456.1"/>
    </source>
</evidence>
<dbReference type="VEuPathDB" id="FungiDB:PLEOSDRAFT_1065820"/>
<dbReference type="AlphaFoldDB" id="A0A067NS48"/>
<dbReference type="InterPro" id="IPR035992">
    <property type="entry name" value="Ricin_B-like_lectins"/>
</dbReference>
<dbReference type="OrthoDB" id="5271368at2759"/>
<gene>
    <name evidence="2" type="ORF">PLEOSDRAFT_1065820</name>
</gene>
<dbReference type="InParanoid" id="A0A067NS48"/>